<evidence type="ECO:0000313" key="1">
    <source>
        <dbReference type="EMBL" id="GCE15242.1"/>
    </source>
</evidence>
<proteinExistence type="predicted"/>
<name>A0A402A7V9_9CHLR</name>
<gene>
    <name evidence="1" type="ORF">KTT_51010</name>
</gene>
<comment type="caution">
    <text evidence="1">The sequence shown here is derived from an EMBL/GenBank/DDBJ whole genome shotgun (WGS) entry which is preliminary data.</text>
</comment>
<accession>A0A402A7V9</accession>
<dbReference type="Proteomes" id="UP000287352">
    <property type="component" value="Unassembled WGS sequence"/>
</dbReference>
<organism evidence="1 2">
    <name type="scientific">Tengunoibacter tsumagoiensis</name>
    <dbReference type="NCBI Taxonomy" id="2014871"/>
    <lineage>
        <taxon>Bacteria</taxon>
        <taxon>Bacillati</taxon>
        <taxon>Chloroflexota</taxon>
        <taxon>Ktedonobacteria</taxon>
        <taxon>Ktedonobacterales</taxon>
        <taxon>Dictyobacteraceae</taxon>
        <taxon>Tengunoibacter</taxon>
    </lineage>
</organism>
<dbReference type="EMBL" id="BIFR01000002">
    <property type="protein sequence ID" value="GCE15242.1"/>
    <property type="molecule type" value="Genomic_DNA"/>
</dbReference>
<dbReference type="AlphaFoldDB" id="A0A402A7V9"/>
<keyword evidence="2" id="KW-1185">Reference proteome</keyword>
<reference evidence="2" key="1">
    <citation type="submission" date="2018-12" db="EMBL/GenBank/DDBJ databases">
        <title>Tengunoibacter tsumagoiensis gen. nov., sp. nov., Dictyobacter kobayashii sp. nov., D. alpinus sp. nov., and D. joshuensis sp. nov. and description of Dictyobacteraceae fam. nov. within the order Ktedonobacterales isolated from Tengu-no-mugimeshi.</title>
        <authorList>
            <person name="Wang C.M."/>
            <person name="Zheng Y."/>
            <person name="Sakai Y."/>
            <person name="Toyoda A."/>
            <person name="Minakuchi Y."/>
            <person name="Abe K."/>
            <person name="Yokota A."/>
            <person name="Yabe S."/>
        </authorList>
    </citation>
    <scope>NUCLEOTIDE SEQUENCE [LARGE SCALE GENOMIC DNA]</scope>
    <source>
        <strain evidence="2">Uno3</strain>
    </source>
</reference>
<evidence type="ECO:0000313" key="2">
    <source>
        <dbReference type="Proteomes" id="UP000287352"/>
    </source>
</evidence>
<sequence>MYPAIQEILFVESRKCYIEHYYRTAQYNWNYSIYAERSPVISLRSIETVLSVADIYHKVYLILEEEV</sequence>
<protein>
    <submittedName>
        <fullName evidence="1">Uncharacterized protein</fullName>
    </submittedName>
</protein>